<dbReference type="InterPro" id="IPR051906">
    <property type="entry name" value="TolC-like"/>
</dbReference>
<accession>A0A1C3RHD7</accession>
<dbReference type="EMBL" id="FLYE01000023">
    <property type="protein sequence ID" value="SCA56697.1"/>
    <property type="molecule type" value="Genomic_DNA"/>
</dbReference>
<feature type="chain" id="PRO_5008680742" evidence="7">
    <location>
        <begin position="24"/>
        <end position="418"/>
    </location>
</feature>
<dbReference type="GO" id="GO:0015562">
    <property type="term" value="F:efflux transmembrane transporter activity"/>
    <property type="evidence" value="ECO:0007669"/>
    <property type="project" value="InterPro"/>
</dbReference>
<evidence type="ECO:0000313" key="8">
    <source>
        <dbReference type="EMBL" id="SCA56697.1"/>
    </source>
</evidence>
<evidence type="ECO:0000256" key="7">
    <source>
        <dbReference type="SAM" id="SignalP"/>
    </source>
</evidence>
<keyword evidence="2" id="KW-1134">Transmembrane beta strand</keyword>
<name>A0A1C3RHD7_9PROT</name>
<dbReference type="PANTHER" id="PTHR30026:SF20">
    <property type="entry name" value="OUTER MEMBRANE PROTEIN TOLC"/>
    <property type="match status" value="1"/>
</dbReference>
<dbReference type="GO" id="GO:0009279">
    <property type="term" value="C:cell outer membrane"/>
    <property type="evidence" value="ECO:0007669"/>
    <property type="project" value="UniProtKB-SubCell"/>
</dbReference>
<dbReference type="PANTHER" id="PTHR30026">
    <property type="entry name" value="OUTER MEMBRANE PROTEIN TOLC"/>
    <property type="match status" value="1"/>
</dbReference>
<evidence type="ECO:0000256" key="1">
    <source>
        <dbReference type="ARBA" id="ARBA00004442"/>
    </source>
</evidence>
<dbReference type="Gene3D" id="1.20.1600.10">
    <property type="entry name" value="Outer membrane efflux proteins (OEP)"/>
    <property type="match status" value="1"/>
</dbReference>
<evidence type="ECO:0000256" key="6">
    <source>
        <dbReference type="SAM" id="Coils"/>
    </source>
</evidence>
<sequence>MNKIRALAVSALALSLMSSGAFAQELTLSEAEKLTLETDPLSRKFQSSALAQEDLAVSAGQLPDPKISLGALNLPTDTFNTDQEAMTQFQVGITQQIPNFDVLDAKTEIATALSRVDRANEEARKLLSLKAVRLSWLDAIYWKKALLILEDYKDLVEDDIRSVQAIYSSGRISAQRVIAAELASSLLDDRSLGAIKNLDIAKANLSKWTGENSAARTLPENTPVFAKPFKEDDFLQAVKNHPTLKVFNEKEAVSERKVKLAEADYGPKFGVGASYGYRQDTPMGDTRSDLVSLKFSMSLPFFTGPRQDRKLSARKHQAAAARLRAEEQLRELTRQYHIETAAYERTQQRLLNFDEQVLKRAKDNVSAAITAYQYEASDFDALVRARVSELEAQLKRLRLEIDSSKYLVRLQYLQGETL</sequence>
<dbReference type="STRING" id="1867952.MTBPR1_30067"/>
<proteinExistence type="predicted"/>
<comment type="subcellular location">
    <subcellularLocation>
        <location evidence="1">Cell outer membrane</location>
    </subcellularLocation>
</comment>
<evidence type="ECO:0000313" key="9">
    <source>
        <dbReference type="Proteomes" id="UP000231658"/>
    </source>
</evidence>
<evidence type="ECO:0000256" key="4">
    <source>
        <dbReference type="ARBA" id="ARBA00023136"/>
    </source>
</evidence>
<evidence type="ECO:0000256" key="5">
    <source>
        <dbReference type="ARBA" id="ARBA00023237"/>
    </source>
</evidence>
<keyword evidence="9" id="KW-1185">Reference proteome</keyword>
<keyword evidence="7" id="KW-0732">Signal</keyword>
<dbReference type="SUPFAM" id="SSF56954">
    <property type="entry name" value="Outer membrane efflux proteins (OEP)"/>
    <property type="match status" value="1"/>
</dbReference>
<keyword evidence="3" id="KW-0812">Transmembrane</keyword>
<protein>
    <submittedName>
        <fullName evidence="8">Putative Outer membrane protein</fullName>
    </submittedName>
</protein>
<keyword evidence="4" id="KW-0472">Membrane</keyword>
<gene>
    <name evidence="8" type="ORF">MTBPR1_30067</name>
</gene>
<keyword evidence="5" id="KW-0998">Cell outer membrane</keyword>
<feature type="coiled-coil region" evidence="6">
    <location>
        <begin position="315"/>
        <end position="349"/>
    </location>
</feature>
<dbReference type="GO" id="GO:0015288">
    <property type="term" value="F:porin activity"/>
    <property type="evidence" value="ECO:0007669"/>
    <property type="project" value="TreeGrafter"/>
</dbReference>
<dbReference type="AlphaFoldDB" id="A0A1C3RHD7"/>
<feature type="coiled-coil region" evidence="6">
    <location>
        <begin position="380"/>
        <end position="407"/>
    </location>
</feature>
<keyword evidence="6" id="KW-0175">Coiled coil</keyword>
<evidence type="ECO:0000256" key="2">
    <source>
        <dbReference type="ARBA" id="ARBA00022452"/>
    </source>
</evidence>
<organism evidence="8 9">
    <name type="scientific">Candidatus Terasakiella magnetica</name>
    <dbReference type="NCBI Taxonomy" id="1867952"/>
    <lineage>
        <taxon>Bacteria</taxon>
        <taxon>Pseudomonadati</taxon>
        <taxon>Pseudomonadota</taxon>
        <taxon>Alphaproteobacteria</taxon>
        <taxon>Rhodospirillales</taxon>
        <taxon>Terasakiellaceae</taxon>
        <taxon>Terasakiella</taxon>
    </lineage>
</organism>
<feature type="signal peptide" evidence="7">
    <location>
        <begin position="1"/>
        <end position="23"/>
    </location>
</feature>
<evidence type="ECO:0000256" key="3">
    <source>
        <dbReference type="ARBA" id="ARBA00022692"/>
    </source>
</evidence>
<dbReference type="GO" id="GO:1990281">
    <property type="term" value="C:efflux pump complex"/>
    <property type="evidence" value="ECO:0007669"/>
    <property type="project" value="TreeGrafter"/>
</dbReference>
<reference evidence="8 9" key="1">
    <citation type="submission" date="2016-07" db="EMBL/GenBank/DDBJ databases">
        <authorList>
            <person name="Lefevre C.T."/>
        </authorList>
    </citation>
    <scope>NUCLEOTIDE SEQUENCE [LARGE SCALE GENOMIC DNA]</scope>
    <source>
        <strain evidence="8">PR1</strain>
    </source>
</reference>
<dbReference type="Proteomes" id="UP000231658">
    <property type="component" value="Unassembled WGS sequence"/>
</dbReference>
<dbReference type="RefSeq" id="WP_069188780.1">
    <property type="nucleotide sequence ID" value="NZ_FLYE01000023.1"/>
</dbReference>